<dbReference type="SUPFAM" id="SSF56112">
    <property type="entry name" value="Protein kinase-like (PK-like)"/>
    <property type="match status" value="1"/>
</dbReference>
<gene>
    <name evidence="1" type="ORF">H7I41_21435</name>
</gene>
<comment type="caution">
    <text evidence="1">The sequence shown here is derived from an EMBL/GenBank/DDBJ whole genome shotgun (WGS) entry which is preliminary data.</text>
</comment>
<accession>A0A9X3BPB2</accession>
<organism evidence="1 2">
    <name type="scientific">[Mycobacterium] manitobense</name>
    <dbReference type="NCBI Taxonomy" id="190147"/>
    <lineage>
        <taxon>Bacteria</taxon>
        <taxon>Bacillati</taxon>
        <taxon>Actinomycetota</taxon>
        <taxon>Actinomycetes</taxon>
        <taxon>Mycobacteriales</taxon>
        <taxon>Mycobacteriaceae</taxon>
        <taxon>Mycolicibacterium</taxon>
    </lineage>
</organism>
<proteinExistence type="predicted"/>
<protein>
    <submittedName>
        <fullName evidence="1">Uncharacterized protein</fullName>
    </submittedName>
</protein>
<dbReference type="AlphaFoldDB" id="A0A9X3BPB2"/>
<sequence length="412" mass="44478">MAFPAHIAALRDGGPAFLTEGFRAAGALDAGNRVVRVVGCDEVPGGSTGRKASLDVEYLRSGPPTALFVKFSRDFDDPVRDHGRTQMAAEVTFATLAQAPGFPIAVPRTMFADYHGDTGTGVLIAERIPFGCNGIEPQHHKCRDDELPSPQEHYRALLTALARLVGAHRSGVLPAHLTESFPVDLKAAAVGEPAPLTADRLDRRLAALGEFARAHPALLPAGVGSPEFLGRLGEQAREVMRREPDVWRSLAGAPDHIALCHWNANVDNAWFWRDADGTMRCGLLDWGCVSRMNVAMAIWGSLSGAETALWDDSFDELTEVFCAEVAASGGPHLDPAGLRRHVLRYTALMGITWLLGVPALVAARVPDAGPDTTRFDPRIRDDESVRAPLQMLSNVLHLWRTRDMAAALAELG</sequence>
<reference evidence="1" key="2">
    <citation type="journal article" date="2022" name="BMC Genomics">
        <title>Comparative genome analysis of mycobacteria focusing on tRNA and non-coding RNA.</title>
        <authorList>
            <person name="Behra P.R.K."/>
            <person name="Pettersson B.M.F."/>
            <person name="Ramesh M."/>
            <person name="Das S."/>
            <person name="Dasgupta S."/>
            <person name="Kirsebom L.A."/>
        </authorList>
    </citation>
    <scope>NUCLEOTIDE SEQUENCE</scope>
    <source>
        <strain evidence="1">DSM 44615</strain>
    </source>
</reference>
<evidence type="ECO:0000313" key="2">
    <source>
        <dbReference type="Proteomes" id="UP001140293"/>
    </source>
</evidence>
<dbReference type="InterPro" id="IPR011009">
    <property type="entry name" value="Kinase-like_dom_sf"/>
</dbReference>
<reference evidence="1" key="1">
    <citation type="submission" date="2020-07" db="EMBL/GenBank/DDBJ databases">
        <authorList>
            <person name="Pettersson B.M.F."/>
            <person name="Behra P.R.K."/>
            <person name="Ramesh M."/>
            <person name="Das S."/>
            <person name="Dasgupta S."/>
            <person name="Kirsebom L.A."/>
        </authorList>
    </citation>
    <scope>NUCLEOTIDE SEQUENCE</scope>
    <source>
        <strain evidence="1">DSM 44615</strain>
    </source>
</reference>
<dbReference type="Proteomes" id="UP001140293">
    <property type="component" value="Unassembled WGS sequence"/>
</dbReference>
<name>A0A9X3BPB2_9MYCO</name>
<evidence type="ECO:0000313" key="1">
    <source>
        <dbReference type="EMBL" id="MCV7172484.1"/>
    </source>
</evidence>
<keyword evidence="2" id="KW-1185">Reference proteome</keyword>
<dbReference type="EMBL" id="JACKSJ010000185">
    <property type="protein sequence ID" value="MCV7172484.1"/>
    <property type="molecule type" value="Genomic_DNA"/>
</dbReference>